<sequence length="488" mass="53110">MRSTFRLGLVLAAVALFPLSAADLTATIEAKSNFGIWEGWGTSLAWWATAFGTRDDLADLFFTTKTVTIAGQALPGLGFNIARYNAGACSSSTYNGSRMVISPKTVPSRKVQGFWIDGASSDPTSKSWDWSVDAAQRAMLEKARDRGADVLELFSNSPMWWMLNNHNPGGSPTGATDNLQSRYHAQHAVYLATVASQLLATRNLTFQAIDPFNEPSADWWKADTGKQEGCHFSVASQASVIGHLFREIQSRPALVRAGTFISASDETSYDSALATLNGLGATAVSQVTRVNVHGYQYDGGRRDGLAAAVGKAGKRLWQSEYGEGDATGQRMASNMLLDFRWMRPTAWVYWQVMDGGGWGLLDSDNESKTIKAVNQKFWVLAQWARHIRPGMRVLDGGGDYVVAAYDEKRKKLVVVAVNWGNAQVVNVDLKKFGTPGVEGAVVKRWVTQIGTGGSRYAEFGDVKVSGGKFSARFEKNAVQTFEVEGVVV</sequence>
<keyword evidence="4" id="KW-1185">Reference proteome</keyword>
<keyword evidence="1" id="KW-0732">Signal</keyword>
<dbReference type="Gene3D" id="3.20.20.80">
    <property type="entry name" value="Glycosidases"/>
    <property type="match status" value="1"/>
</dbReference>
<evidence type="ECO:0000259" key="2">
    <source>
        <dbReference type="Pfam" id="PF14587"/>
    </source>
</evidence>
<dbReference type="SUPFAM" id="SSF51445">
    <property type="entry name" value="(Trans)glycosidases"/>
    <property type="match status" value="1"/>
</dbReference>
<feature type="signal peptide" evidence="1">
    <location>
        <begin position="1"/>
        <end position="22"/>
    </location>
</feature>
<keyword evidence="3" id="KW-0378">Hydrolase</keyword>
<dbReference type="GO" id="GO:0004553">
    <property type="term" value="F:hydrolase activity, hydrolyzing O-glycosyl compounds"/>
    <property type="evidence" value="ECO:0007669"/>
    <property type="project" value="InterPro"/>
</dbReference>
<protein>
    <submittedName>
        <fullName evidence="3">Glycoside hydrolase superfamily</fullName>
    </submittedName>
</protein>
<gene>
    <name evidence="3" type="ORF">B0T18DRAFT_345410</name>
</gene>
<comment type="caution">
    <text evidence="3">The sequence shown here is derived from an EMBL/GenBank/DDBJ whole genome shotgun (WGS) entry which is preliminary data.</text>
</comment>
<dbReference type="InterPro" id="IPR039743">
    <property type="entry name" value="6GAL/EXGAL"/>
</dbReference>
<accession>A0AA40K8Z1</accession>
<dbReference type="Pfam" id="PF14587">
    <property type="entry name" value="Glyco_hydr_30_2"/>
    <property type="match status" value="1"/>
</dbReference>
<name>A0AA40K8Z1_9PEZI</name>
<evidence type="ECO:0000313" key="3">
    <source>
        <dbReference type="EMBL" id="KAK0750165.1"/>
    </source>
</evidence>
<evidence type="ECO:0000313" key="4">
    <source>
        <dbReference type="Proteomes" id="UP001172155"/>
    </source>
</evidence>
<dbReference type="AlphaFoldDB" id="A0AA40K8Z1"/>
<dbReference type="Proteomes" id="UP001172155">
    <property type="component" value="Unassembled WGS sequence"/>
</dbReference>
<organism evidence="3 4">
    <name type="scientific">Schizothecium vesticola</name>
    <dbReference type="NCBI Taxonomy" id="314040"/>
    <lineage>
        <taxon>Eukaryota</taxon>
        <taxon>Fungi</taxon>
        <taxon>Dikarya</taxon>
        <taxon>Ascomycota</taxon>
        <taxon>Pezizomycotina</taxon>
        <taxon>Sordariomycetes</taxon>
        <taxon>Sordariomycetidae</taxon>
        <taxon>Sordariales</taxon>
        <taxon>Schizotheciaceae</taxon>
        <taxon>Schizothecium</taxon>
    </lineage>
</organism>
<dbReference type="InterPro" id="IPR013780">
    <property type="entry name" value="Glyco_hydro_b"/>
</dbReference>
<reference evidence="3" key="1">
    <citation type="submission" date="2023-06" db="EMBL/GenBank/DDBJ databases">
        <title>Genome-scale phylogeny and comparative genomics of the fungal order Sordariales.</title>
        <authorList>
            <consortium name="Lawrence Berkeley National Laboratory"/>
            <person name="Hensen N."/>
            <person name="Bonometti L."/>
            <person name="Westerberg I."/>
            <person name="Brannstrom I.O."/>
            <person name="Guillou S."/>
            <person name="Cros-Aarteil S."/>
            <person name="Calhoun S."/>
            <person name="Haridas S."/>
            <person name="Kuo A."/>
            <person name="Mondo S."/>
            <person name="Pangilinan J."/>
            <person name="Riley R."/>
            <person name="LaButti K."/>
            <person name="Andreopoulos B."/>
            <person name="Lipzen A."/>
            <person name="Chen C."/>
            <person name="Yanf M."/>
            <person name="Daum C."/>
            <person name="Ng V."/>
            <person name="Clum A."/>
            <person name="Steindorff A."/>
            <person name="Ohm R."/>
            <person name="Martin F."/>
            <person name="Silar P."/>
            <person name="Natvig D."/>
            <person name="Lalanne C."/>
            <person name="Gautier V."/>
            <person name="Ament-velasquez S.L."/>
            <person name="Kruys A."/>
            <person name="Hutchinson M.I."/>
            <person name="Powell A.J."/>
            <person name="Barry K."/>
            <person name="Miller A.N."/>
            <person name="Grigoriev I.V."/>
            <person name="Debuchy R."/>
            <person name="Gladieux P."/>
            <person name="Thoren M.H."/>
            <person name="Johannesson H."/>
        </authorList>
    </citation>
    <scope>NUCLEOTIDE SEQUENCE</scope>
    <source>
        <strain evidence="3">SMH3187-1</strain>
    </source>
</reference>
<evidence type="ECO:0000256" key="1">
    <source>
        <dbReference type="SAM" id="SignalP"/>
    </source>
</evidence>
<feature type="domain" description="Endo-beta-1,6-galactanase-like" evidence="2">
    <location>
        <begin position="23"/>
        <end position="252"/>
    </location>
</feature>
<dbReference type="InterPro" id="IPR039514">
    <property type="entry name" value="6GAL-like"/>
</dbReference>
<dbReference type="PANTHER" id="PTHR42767:SF1">
    <property type="entry name" value="ENDO-BETA-1,6-GALACTANASE-LIKE DOMAIN-CONTAINING PROTEIN"/>
    <property type="match status" value="1"/>
</dbReference>
<dbReference type="PANTHER" id="PTHR42767">
    <property type="entry name" value="ENDO-BETA-1,6-GALACTANASE"/>
    <property type="match status" value="1"/>
</dbReference>
<proteinExistence type="predicted"/>
<dbReference type="InterPro" id="IPR017853">
    <property type="entry name" value="GH"/>
</dbReference>
<dbReference type="EMBL" id="JAUKUD010000003">
    <property type="protein sequence ID" value="KAK0750165.1"/>
    <property type="molecule type" value="Genomic_DNA"/>
</dbReference>
<feature type="chain" id="PRO_5041224763" evidence="1">
    <location>
        <begin position="23"/>
        <end position="488"/>
    </location>
</feature>
<dbReference type="Gene3D" id="2.60.40.1180">
    <property type="entry name" value="Golgi alpha-mannosidase II"/>
    <property type="match status" value="1"/>
</dbReference>